<dbReference type="SUPFAM" id="SSF50978">
    <property type="entry name" value="WD40 repeat-like"/>
    <property type="match status" value="1"/>
</dbReference>
<dbReference type="InterPro" id="IPR057780">
    <property type="entry name" value="Beta-prop_Vps41"/>
</dbReference>
<feature type="repeat" description="CHCR" evidence="5">
    <location>
        <begin position="666"/>
        <end position="809"/>
    </location>
</feature>
<feature type="region of interest" description="Disordered" evidence="6">
    <location>
        <begin position="1"/>
        <end position="65"/>
    </location>
</feature>
<dbReference type="InterPro" id="IPR000547">
    <property type="entry name" value="Clathrin_H-chain/VPS_repeat"/>
</dbReference>
<evidence type="ECO:0000259" key="7">
    <source>
        <dbReference type="Pfam" id="PF23411"/>
    </source>
</evidence>
<dbReference type="InterPro" id="IPR045111">
    <property type="entry name" value="Vps41/Vps8"/>
</dbReference>
<reference evidence="8 9" key="1">
    <citation type="submission" date="2024-03" db="EMBL/GenBank/DDBJ databases">
        <title>Genome-scale model development and genomic sequencing of the oleaginous clade Lipomyces.</title>
        <authorList>
            <consortium name="Lawrence Berkeley National Laboratory"/>
            <person name="Czajka J.J."/>
            <person name="Han Y."/>
            <person name="Kim J."/>
            <person name="Mondo S.J."/>
            <person name="Hofstad B.A."/>
            <person name="Robles A."/>
            <person name="Haridas S."/>
            <person name="Riley R."/>
            <person name="LaButti K."/>
            <person name="Pangilinan J."/>
            <person name="Andreopoulos W."/>
            <person name="Lipzen A."/>
            <person name="Yan J."/>
            <person name="Wang M."/>
            <person name="Ng V."/>
            <person name="Grigoriev I.V."/>
            <person name="Spatafora J.W."/>
            <person name="Magnuson J.K."/>
            <person name="Baker S.E."/>
            <person name="Pomraning K.R."/>
        </authorList>
    </citation>
    <scope>NUCLEOTIDE SEQUENCE [LARGE SCALE GENOMIC DNA]</scope>
    <source>
        <strain evidence="8 9">Phaff 52-87</strain>
    </source>
</reference>
<evidence type="ECO:0000256" key="4">
    <source>
        <dbReference type="PIRNR" id="PIRNR028921"/>
    </source>
</evidence>
<dbReference type="Proteomes" id="UP001498771">
    <property type="component" value="Unassembled WGS sequence"/>
</dbReference>
<name>A0ABR1F795_9ASCO</name>
<feature type="domain" description="Vps41 beta-propeller" evidence="7">
    <location>
        <begin position="62"/>
        <end position="414"/>
    </location>
</feature>
<dbReference type="InterPro" id="IPR011990">
    <property type="entry name" value="TPR-like_helical_dom_sf"/>
</dbReference>
<dbReference type="Gene3D" id="2.130.10.10">
    <property type="entry name" value="YVTN repeat-like/Quinoprotein amine dehydrogenase"/>
    <property type="match status" value="1"/>
</dbReference>
<comment type="similarity">
    <text evidence="1 4">Belongs to the VPS41 family.</text>
</comment>
<dbReference type="PIRSF" id="PIRSF028921">
    <property type="entry name" value="VPS41"/>
    <property type="match status" value="1"/>
</dbReference>
<dbReference type="InterPro" id="IPR036322">
    <property type="entry name" value="WD40_repeat_dom_sf"/>
</dbReference>
<keyword evidence="9" id="KW-1185">Reference proteome</keyword>
<comment type="subcellular location">
    <subcellularLocation>
        <location evidence="4">Vacuole</location>
    </subcellularLocation>
</comment>
<keyword evidence="2 4" id="KW-0813">Transport</keyword>
<dbReference type="InterPro" id="IPR016024">
    <property type="entry name" value="ARM-type_fold"/>
</dbReference>
<sequence length="984" mass="110343">MADDSTGSEDEAAVEDGSDEDDEEDESEEGDDDDDDDDDEDDDEEEEDDEDEDDEDEDEPRLKYTRIVQLPPTLFSSDPLSTFLAHDDFLVFATHGGTLYVTTPELVPIRTYRAHSASILSLSTDGTVIASASLDGRVVIASVHDPKDISASDFLRPVHAVSLDPNFQTTRTFVSGGTACSLILSEKGWLGRQTDTTLFHGEGPINDTDWTGDIIVAMNDAGIHLYHAPTRSRISRIALPKDSPRADLYRPRISWISPSKFLVGWAYTIWIIKVIKTGDSKPIGQSGSIGSASASLMSERKSEVETILSIDGLVSGVLKYDEESLLILTYNAPPAPTEEVPRPLAETPELRLVSPTTGEELSADQLSLRGYERLGANDYHLRVWSANSKGFPTPPNSGRKFYVLSARDGVIATERDENDRFEWLLERKKYEEAWLMSAGLIDDNRRREIGVKWVETLIEDDEWHEAGLTLRKVLTATPIPQRTTQAAASLDDAEEEESEVERAVRQEWERYAWVFVTGGHVADIASHLPTSAPELSSVIYEMVLGYYLNSDKEQLYKFLDTWPTELYDTKSIIALMENKLKDEDDRKLRQNIAKLYVSIGNPNAAIGHLLHIQDPAAIDLIRDQHLLLSMLPSIPEIMTINVTVQELESAPVSVIREKSAEAVDLVVEGRLELLPERVVDQVIKSGMEVMAFLYLEKLQMVDPFASQAFSDLLVNLYADYDRPKLLEFLKKSNSYNLEKASEICEKREYIPELVYILGKTGENKRALMLIINRLQDVDQAISFAKSQDDKELWSDLLDYSMDKPKFIRALLENAGTAIDPITLVRRIKEGMQIEGLKSALQKILHEYELTLSIAQGAATILNGEVESYSAQLRSGRARGIKFDIEHLESFKATDTILQFPSCGHMFSEHSLMAKMRAIQANHDVNAEEKFAEEDEVWPGNKDGYSPVGMKSVAQKVTHLAFIREKMRLSPDCPTCKEARLKQKI</sequence>
<dbReference type="PANTHER" id="PTHR12616">
    <property type="entry name" value="VACUOLAR PROTEIN SORTING VPS41"/>
    <property type="match status" value="1"/>
</dbReference>
<dbReference type="InterPro" id="IPR015943">
    <property type="entry name" value="WD40/YVTN_repeat-like_dom_sf"/>
</dbReference>
<accession>A0ABR1F795</accession>
<dbReference type="InterPro" id="IPR016902">
    <property type="entry name" value="Vps41"/>
</dbReference>
<evidence type="ECO:0000313" key="8">
    <source>
        <dbReference type="EMBL" id="KAK7205716.1"/>
    </source>
</evidence>
<dbReference type="Gene3D" id="1.25.40.10">
    <property type="entry name" value="Tetratricopeptide repeat domain"/>
    <property type="match status" value="1"/>
</dbReference>
<evidence type="ECO:0000256" key="6">
    <source>
        <dbReference type="SAM" id="MobiDB-lite"/>
    </source>
</evidence>
<dbReference type="PROSITE" id="PS50236">
    <property type="entry name" value="CHCR"/>
    <property type="match status" value="1"/>
</dbReference>
<dbReference type="PANTHER" id="PTHR12616:SF1">
    <property type="entry name" value="VACUOLAR PROTEIN SORTING-ASSOCIATED PROTEIN 41 HOMOLOG"/>
    <property type="match status" value="1"/>
</dbReference>
<dbReference type="RefSeq" id="XP_064768749.1">
    <property type="nucleotide sequence ID" value="XM_064910407.1"/>
</dbReference>
<dbReference type="GeneID" id="90035919"/>
<feature type="compositionally biased region" description="Acidic residues" evidence="6">
    <location>
        <begin position="1"/>
        <end position="59"/>
    </location>
</feature>
<dbReference type="Pfam" id="PF23556">
    <property type="entry name" value="TPR_Vps41"/>
    <property type="match status" value="1"/>
</dbReference>
<evidence type="ECO:0000313" key="9">
    <source>
        <dbReference type="Proteomes" id="UP001498771"/>
    </source>
</evidence>
<keyword evidence="4" id="KW-0926">Vacuole</keyword>
<gene>
    <name evidence="8" type="ORF">BZA70DRAFT_237249</name>
</gene>
<protein>
    <recommendedName>
        <fullName evidence="4">Vacuolar protein sorting-associated protein 41</fullName>
    </recommendedName>
</protein>
<comment type="caution">
    <text evidence="8">The sequence shown here is derived from an EMBL/GenBank/DDBJ whole genome shotgun (WGS) entry which is preliminary data.</text>
</comment>
<proteinExistence type="inferred from homology"/>
<evidence type="ECO:0000256" key="3">
    <source>
        <dbReference type="ARBA" id="ARBA00022927"/>
    </source>
</evidence>
<evidence type="ECO:0000256" key="2">
    <source>
        <dbReference type="ARBA" id="ARBA00022448"/>
    </source>
</evidence>
<keyword evidence="3 4" id="KW-0653">Protein transport</keyword>
<dbReference type="EMBL" id="JBBJBU010000004">
    <property type="protein sequence ID" value="KAK7205716.1"/>
    <property type="molecule type" value="Genomic_DNA"/>
</dbReference>
<evidence type="ECO:0000256" key="1">
    <source>
        <dbReference type="ARBA" id="ARBA00009582"/>
    </source>
</evidence>
<dbReference type="SMART" id="SM00299">
    <property type="entry name" value="CLH"/>
    <property type="match status" value="1"/>
</dbReference>
<dbReference type="Pfam" id="PF23411">
    <property type="entry name" value="Beta-prop_Vps41"/>
    <property type="match status" value="1"/>
</dbReference>
<organism evidence="8 9">
    <name type="scientific">Myxozyma melibiosi</name>
    <dbReference type="NCBI Taxonomy" id="54550"/>
    <lineage>
        <taxon>Eukaryota</taxon>
        <taxon>Fungi</taxon>
        <taxon>Dikarya</taxon>
        <taxon>Ascomycota</taxon>
        <taxon>Saccharomycotina</taxon>
        <taxon>Lipomycetes</taxon>
        <taxon>Lipomycetales</taxon>
        <taxon>Lipomycetaceae</taxon>
        <taxon>Myxozyma</taxon>
    </lineage>
</organism>
<comment type="function">
    <text evidence="4">Required for vacuolar assembly and vacuolar traffic.</text>
</comment>
<evidence type="ECO:0000256" key="5">
    <source>
        <dbReference type="PROSITE-ProRule" id="PRU01006"/>
    </source>
</evidence>
<dbReference type="SUPFAM" id="SSF48371">
    <property type="entry name" value="ARM repeat"/>
    <property type="match status" value="1"/>
</dbReference>